<dbReference type="AlphaFoldDB" id="A0A0F5YE21"/>
<keyword evidence="1" id="KW-0812">Transmembrane</keyword>
<feature type="transmembrane region" description="Helical" evidence="1">
    <location>
        <begin position="47"/>
        <end position="64"/>
    </location>
</feature>
<evidence type="ECO:0000313" key="3">
    <source>
        <dbReference type="EMBL" id="KMW70549.1"/>
    </source>
</evidence>
<reference evidence="2 4" key="1">
    <citation type="submission" date="2015-06" db="EMBL/GenBank/DDBJ databases">
        <title>Draft genome assembly of filamentous brackish cyanobacterium Limnoraphis robusta strain CS-951.</title>
        <authorList>
            <person name="Willis A."/>
            <person name="Parks M."/>
            <person name="Burford M.A."/>
        </authorList>
    </citation>
    <scope>NUCLEOTIDE SEQUENCE [LARGE SCALE GENOMIC DNA]</scope>
    <source>
        <strain evidence="2 4">CS-951</strain>
    </source>
</reference>
<evidence type="ECO:0000256" key="1">
    <source>
        <dbReference type="SAM" id="Phobius"/>
    </source>
</evidence>
<accession>A0A0F5YE21</accession>
<organism evidence="2 4">
    <name type="scientific">Limnoraphis robusta CS-951</name>
    <dbReference type="NCBI Taxonomy" id="1637645"/>
    <lineage>
        <taxon>Bacteria</taxon>
        <taxon>Bacillati</taxon>
        <taxon>Cyanobacteriota</taxon>
        <taxon>Cyanophyceae</taxon>
        <taxon>Oscillatoriophycideae</taxon>
        <taxon>Oscillatoriales</taxon>
        <taxon>Sirenicapillariaceae</taxon>
        <taxon>Limnoraphis</taxon>
    </lineage>
</organism>
<proteinExistence type="predicted"/>
<dbReference type="Proteomes" id="UP000033607">
    <property type="component" value="Unassembled WGS sequence"/>
</dbReference>
<protein>
    <submittedName>
        <fullName evidence="2">Uncharacterized protein</fullName>
    </submittedName>
</protein>
<feature type="transmembrane region" description="Helical" evidence="1">
    <location>
        <begin position="17"/>
        <end position="35"/>
    </location>
</feature>
<dbReference type="EMBL" id="LATL02000132">
    <property type="protein sequence ID" value="KMW70549.1"/>
    <property type="molecule type" value="Genomic_DNA"/>
</dbReference>
<feature type="transmembrane region" description="Helical" evidence="1">
    <location>
        <begin position="76"/>
        <end position="101"/>
    </location>
</feature>
<dbReference type="EMBL" id="LATL02000095">
    <property type="protein sequence ID" value="KKD37129.1"/>
    <property type="molecule type" value="Genomic_DNA"/>
</dbReference>
<gene>
    <name evidence="2" type="ORF">WN50_16065</name>
    <name evidence="3" type="ORF">WN50_34445</name>
</gene>
<dbReference type="OrthoDB" id="425192at2"/>
<dbReference type="RefSeq" id="WP_046279577.1">
    <property type="nucleotide sequence ID" value="NZ_LATL02000095.1"/>
</dbReference>
<evidence type="ECO:0000313" key="4">
    <source>
        <dbReference type="Proteomes" id="UP000033607"/>
    </source>
</evidence>
<evidence type="ECO:0000313" key="2">
    <source>
        <dbReference type="EMBL" id="KKD37129.1"/>
    </source>
</evidence>
<comment type="caution">
    <text evidence="2">The sequence shown here is derived from an EMBL/GenBank/DDBJ whole genome shotgun (WGS) entry which is preliminary data.</text>
</comment>
<keyword evidence="1" id="KW-0472">Membrane</keyword>
<keyword evidence="1" id="KW-1133">Transmembrane helix</keyword>
<sequence length="124" mass="14051">MNKIDPLEYPDDQHVRLFVYLVPVIGVFPALWSLYRRQGTPQHLRTSRLAVTLALGWLLGHLALEAGSSAVEIWSLPLLLGSSVLTTSYFIVCFGLMIRLWQRQPLWLPGMSQLAERLLGKHLS</sequence>
<name>A0A0F5YE21_9CYAN</name>